<name>A0A2Y9R7X2_TRIMA</name>
<dbReference type="GO" id="GO:0007417">
    <property type="term" value="P:central nervous system development"/>
    <property type="evidence" value="ECO:0007669"/>
    <property type="project" value="TreeGrafter"/>
</dbReference>
<evidence type="ECO:0000256" key="3">
    <source>
        <dbReference type="ARBA" id="ARBA00004613"/>
    </source>
</evidence>
<dbReference type="RefSeq" id="XP_023587688.1">
    <property type="nucleotide sequence ID" value="XM_023731920.1"/>
</dbReference>
<dbReference type="KEGG" id="tmu:101341533"/>
<dbReference type="GO" id="GO:0042127">
    <property type="term" value="P:regulation of cell population proliferation"/>
    <property type="evidence" value="ECO:0007669"/>
    <property type="project" value="TreeGrafter"/>
</dbReference>
<dbReference type="PANTHER" id="PTHR31613">
    <property type="entry name" value="AUGURIN"/>
    <property type="match status" value="1"/>
</dbReference>
<dbReference type="InterPro" id="IPR028173">
    <property type="entry name" value="Augurin"/>
</dbReference>
<evidence type="ECO:0000256" key="8">
    <source>
        <dbReference type="ARBA" id="ARBA00022685"/>
    </source>
</evidence>
<dbReference type="GO" id="GO:0070314">
    <property type="term" value="P:G1 to G0 transition"/>
    <property type="evidence" value="ECO:0007669"/>
    <property type="project" value="TreeGrafter"/>
</dbReference>
<keyword evidence="12" id="KW-1185">Reference proteome</keyword>
<dbReference type="GO" id="GO:0031145">
    <property type="term" value="P:anaphase-promoting complex-dependent catabolic process"/>
    <property type="evidence" value="ECO:0007669"/>
    <property type="project" value="TreeGrafter"/>
</dbReference>
<dbReference type="GeneID" id="101341533"/>
<comment type="similarity">
    <text evidence="4">Belongs to the augurin family.</text>
</comment>
<evidence type="ECO:0000256" key="10">
    <source>
        <dbReference type="ARBA" id="ARBA00023136"/>
    </source>
</evidence>
<evidence type="ECO:0000256" key="6">
    <source>
        <dbReference type="ARBA" id="ARBA00022490"/>
    </source>
</evidence>
<keyword evidence="8" id="KW-0165">Cleavage on pair of basic residues</keyword>
<feature type="signal peptide" evidence="11">
    <location>
        <begin position="1"/>
        <end position="31"/>
    </location>
</feature>
<dbReference type="GO" id="GO:0005615">
    <property type="term" value="C:extracellular space"/>
    <property type="evidence" value="ECO:0007669"/>
    <property type="project" value="TreeGrafter"/>
</dbReference>
<evidence type="ECO:0000313" key="12">
    <source>
        <dbReference type="Proteomes" id="UP000248480"/>
    </source>
</evidence>
<evidence type="ECO:0000256" key="4">
    <source>
        <dbReference type="ARBA" id="ARBA00011014"/>
    </source>
</evidence>
<organism evidence="12 13">
    <name type="scientific">Trichechus manatus latirostris</name>
    <name type="common">Florida manatee</name>
    <dbReference type="NCBI Taxonomy" id="127582"/>
    <lineage>
        <taxon>Eukaryota</taxon>
        <taxon>Metazoa</taxon>
        <taxon>Chordata</taxon>
        <taxon>Craniata</taxon>
        <taxon>Vertebrata</taxon>
        <taxon>Euteleostomi</taxon>
        <taxon>Mammalia</taxon>
        <taxon>Eutheria</taxon>
        <taxon>Afrotheria</taxon>
        <taxon>Sirenia</taxon>
        <taxon>Trichechidae</taxon>
        <taxon>Trichechus</taxon>
    </lineage>
</organism>
<evidence type="ECO:0000256" key="11">
    <source>
        <dbReference type="SAM" id="SignalP"/>
    </source>
</evidence>
<evidence type="ECO:0000256" key="5">
    <source>
        <dbReference type="ARBA" id="ARBA00022475"/>
    </source>
</evidence>
<sequence length="95" mass="10790">MAASSARPAVLALTGLVLLLLLCLGPGGISGNKRKLMLQKREVSVVQAQQQDGKSLFLQKFEDDITYWLNRNRNGRDYYRDYYQRHYDEDAAIGP</sequence>
<accession>A0A2Y9R7X2</accession>
<dbReference type="CTD" id="84417"/>
<keyword evidence="6" id="KW-0963">Cytoplasm</keyword>
<dbReference type="Proteomes" id="UP000248480">
    <property type="component" value="Unplaced"/>
</dbReference>
<dbReference type="GO" id="GO:0016324">
    <property type="term" value="C:apical plasma membrane"/>
    <property type="evidence" value="ECO:0007669"/>
    <property type="project" value="UniProtKB-SubCell"/>
</dbReference>
<dbReference type="Pfam" id="PF15187">
    <property type="entry name" value="Augurin"/>
    <property type="match status" value="1"/>
</dbReference>
<proteinExistence type="inferred from homology"/>
<protein>
    <submittedName>
        <fullName evidence="13">Augurin</fullName>
    </submittedName>
</protein>
<evidence type="ECO:0000256" key="9">
    <source>
        <dbReference type="ARBA" id="ARBA00022729"/>
    </source>
</evidence>
<comment type="subcellular location">
    <subcellularLocation>
        <location evidence="1">Apical cell membrane</location>
    </subcellularLocation>
    <subcellularLocation>
        <location evidence="2">Cytoplasm</location>
    </subcellularLocation>
    <subcellularLocation>
        <location evidence="3">Secreted</location>
    </subcellularLocation>
</comment>
<evidence type="ECO:0000256" key="7">
    <source>
        <dbReference type="ARBA" id="ARBA00022525"/>
    </source>
</evidence>
<reference evidence="13" key="1">
    <citation type="submission" date="2025-08" db="UniProtKB">
        <authorList>
            <consortium name="RefSeq"/>
        </authorList>
    </citation>
    <scope>IDENTIFICATION</scope>
</reference>
<gene>
    <name evidence="13" type="primary">ECRG4</name>
</gene>
<dbReference type="InParanoid" id="A0A2Y9R7X2"/>
<evidence type="ECO:0000256" key="1">
    <source>
        <dbReference type="ARBA" id="ARBA00004221"/>
    </source>
</evidence>
<keyword evidence="5" id="KW-1003">Cell membrane</keyword>
<evidence type="ECO:0000256" key="2">
    <source>
        <dbReference type="ARBA" id="ARBA00004496"/>
    </source>
</evidence>
<keyword evidence="10" id="KW-0472">Membrane</keyword>
<keyword evidence="7" id="KW-0964">Secreted</keyword>
<dbReference type="GO" id="GO:0090398">
    <property type="term" value="P:cellular senescence"/>
    <property type="evidence" value="ECO:0007669"/>
    <property type="project" value="TreeGrafter"/>
</dbReference>
<dbReference type="PANTHER" id="PTHR31613:SF2">
    <property type="entry name" value="AUGURIN"/>
    <property type="match status" value="1"/>
</dbReference>
<keyword evidence="9 11" id="KW-0732">Signal</keyword>
<feature type="chain" id="PRO_5016019596" evidence="11">
    <location>
        <begin position="32"/>
        <end position="95"/>
    </location>
</feature>
<dbReference type="FunCoup" id="A0A2Y9R7X2">
    <property type="interactions" value="197"/>
</dbReference>
<evidence type="ECO:0000313" key="13">
    <source>
        <dbReference type="RefSeq" id="XP_023587688.1"/>
    </source>
</evidence>
<dbReference type="AlphaFoldDB" id="A0A2Y9R7X2"/>
<dbReference type="GO" id="GO:0005737">
    <property type="term" value="C:cytoplasm"/>
    <property type="evidence" value="ECO:0007669"/>
    <property type="project" value="UniProtKB-SubCell"/>
</dbReference>